<evidence type="ECO:0000313" key="3">
    <source>
        <dbReference type="EMBL" id="CAB3999993.1"/>
    </source>
</evidence>
<comment type="caution">
    <text evidence="2">Lacks conserved residue(s) required for the propagation of feature annotation.</text>
</comment>
<dbReference type="Gene3D" id="3.90.1750.10">
    <property type="entry name" value="Hect, E3 ligase catalytic domains"/>
    <property type="match status" value="1"/>
</dbReference>
<evidence type="ECO:0000256" key="1">
    <source>
        <dbReference type="ARBA" id="ARBA00022786"/>
    </source>
</evidence>
<keyword evidence="3" id="KW-0436">Ligase</keyword>
<dbReference type="OrthoDB" id="10236673at2759"/>
<comment type="caution">
    <text evidence="3">The sequence shown here is derived from an EMBL/GenBank/DDBJ whole genome shotgun (WGS) entry which is preliminary data.</text>
</comment>
<dbReference type="GO" id="GO:0016874">
    <property type="term" value="F:ligase activity"/>
    <property type="evidence" value="ECO:0007669"/>
    <property type="project" value="UniProtKB-KW"/>
</dbReference>
<keyword evidence="1 2" id="KW-0833">Ubl conjugation pathway</keyword>
<keyword evidence="4" id="KW-1185">Reference proteome</keyword>
<dbReference type="AlphaFoldDB" id="A0A6S7HA79"/>
<dbReference type="PROSITE" id="PS50237">
    <property type="entry name" value="HECT"/>
    <property type="match status" value="1"/>
</dbReference>
<organism evidence="3 4">
    <name type="scientific">Paramuricea clavata</name>
    <name type="common">Red gorgonian</name>
    <name type="synonym">Violescent sea-whip</name>
    <dbReference type="NCBI Taxonomy" id="317549"/>
    <lineage>
        <taxon>Eukaryota</taxon>
        <taxon>Metazoa</taxon>
        <taxon>Cnidaria</taxon>
        <taxon>Anthozoa</taxon>
        <taxon>Octocorallia</taxon>
        <taxon>Malacalcyonacea</taxon>
        <taxon>Plexauridae</taxon>
        <taxon>Paramuricea</taxon>
    </lineage>
</organism>
<sequence length="612" mass="68803">MKCRKCNSDVLESFRFCHLCGTVLSVELQKTNGSNVSDSTSSQCGKFTTSTISNTPPGPPSQPKTPILSFNEFRKRKSDERVQHAAKKKEKNPPKEVLIGKGIMTLTKGELKPMKGKAKMVRVSATIRKLELLKVSYEKHCAHDRNFDKEADYTLVYPDGTEILTLPDHPDHIFQLDEYQKDVGKAFNRITLFLLKRSDQELYNQLQQDNGSDTDSDSVPEKESHIRQMSVIESFARAGSTSIQTNSPSVQVSTKTSTLMSHDSIVVDDHNQGCSSSQVEIDLPSGKSGFSRGFQSLKEMFPTKNECELRQAVDATGSLEGVINLLVEVQDRSVSDLYGSLLSEECEDNNDIYHDEDEPLHESKTLYTVNERLTEKLKNWKELNMDSSGNLRMKVSRQNVWEESLIKLGRAKEDVCKPIKVQFIGEPAVDQGGPSREYFGLVNSAAQERLMSQSVFKHNISALQQREYYAFGQLTALGILQGSPGRRCFSKTVVDYILTGNIEDLMPSIAEIPNHDIKTSLIELNELSNADEFREKASFESGFRFEAGYTKPFVTMSDKDEFLRCIALHYTVLVPLSELNQFVDGLKTCNILQLSEKIQICSEVYLKCQTPS</sequence>
<dbReference type="SUPFAM" id="SSF56204">
    <property type="entry name" value="Hect, E3 ligase catalytic domain"/>
    <property type="match status" value="1"/>
</dbReference>
<protein>
    <submittedName>
        <fullName evidence="3">G2 M phase-specific E3 ubiquitin- ligase-like</fullName>
    </submittedName>
</protein>
<gene>
    <name evidence="3" type="ORF">PACLA_8A000311</name>
</gene>
<evidence type="ECO:0000313" key="4">
    <source>
        <dbReference type="Proteomes" id="UP001152795"/>
    </source>
</evidence>
<name>A0A6S7HA79_PARCT</name>
<dbReference type="InterPro" id="IPR035983">
    <property type="entry name" value="Hect_E3_ubiquitin_ligase"/>
</dbReference>
<dbReference type="GO" id="GO:0004842">
    <property type="term" value="F:ubiquitin-protein transferase activity"/>
    <property type="evidence" value="ECO:0007669"/>
    <property type="project" value="InterPro"/>
</dbReference>
<dbReference type="Proteomes" id="UP001152795">
    <property type="component" value="Unassembled WGS sequence"/>
</dbReference>
<dbReference type="EMBL" id="CACRXK020003726">
    <property type="protein sequence ID" value="CAB3999993.1"/>
    <property type="molecule type" value="Genomic_DNA"/>
</dbReference>
<proteinExistence type="predicted"/>
<evidence type="ECO:0000256" key="2">
    <source>
        <dbReference type="PROSITE-ProRule" id="PRU00104"/>
    </source>
</evidence>
<dbReference type="InterPro" id="IPR000569">
    <property type="entry name" value="HECT_dom"/>
</dbReference>
<reference evidence="3" key="1">
    <citation type="submission" date="2020-04" db="EMBL/GenBank/DDBJ databases">
        <authorList>
            <person name="Alioto T."/>
            <person name="Alioto T."/>
            <person name="Gomez Garrido J."/>
        </authorList>
    </citation>
    <scope>NUCLEOTIDE SEQUENCE</scope>
    <source>
        <strain evidence="3">A484AB</strain>
    </source>
</reference>
<accession>A0A6S7HA79</accession>